<comment type="caution">
    <text evidence="3">The sequence shown here is derived from an EMBL/GenBank/DDBJ whole genome shotgun (WGS) entry which is preliminary data.</text>
</comment>
<feature type="region of interest" description="Disordered" evidence="1">
    <location>
        <begin position="226"/>
        <end position="258"/>
    </location>
</feature>
<evidence type="ECO:0000256" key="1">
    <source>
        <dbReference type="SAM" id="MobiDB-lite"/>
    </source>
</evidence>
<dbReference type="InterPro" id="IPR056604">
    <property type="entry name" value="GBF1-like_TPR"/>
</dbReference>
<accession>A0AA43QKD1</accession>
<sequence>MPPEVRQSLISALLKHLPEPSSPVVLVARPDQPRPTPIRTNGHRPSVSVQAYNPSVAFILEISTILASRDAASLNLLGESVADALQNVVRDAANVHVLVLSRAVLYLMHLMNACQVWQDHSLFKTPVILHTISGFDQVVLEQVAQSVLGGLSLCIQQRTPLKHEIINTPDFWLILKNLHLAQSAAQAVFDIVQSIVTSEPIAVSADNFVAIVSLLDNFATAGSIGASVEQQSARRQQPPPPRDKRSPRHAESATDTTSPYDKDVVIRGYKAVVLTSQLIQRVPKLIEQSHLEFEEAWMTYWSLVFQKLQAQCLNPCRKIRRQACSSLQNALLSPQLSPASDEQWALIFRTVLFGLISRLLKPEIYQTDPVGMNETRLQAANLLCRTFLHHLPLLCQRDDLLELWLRILDIMDRLMHSGQGDSLEEAVPESLKNILLVMADSGVLLTPQPGTQSSELFAETRKRVDRFLPHLMNEIFPQVMEPENEATDPTSDADGSSMAPSISQSEQHGNTGSKGPPTSDERDEDAKIESHQEESAPR</sequence>
<dbReference type="Proteomes" id="UP001161017">
    <property type="component" value="Unassembled WGS sequence"/>
</dbReference>
<dbReference type="EMBL" id="JAPUFD010000003">
    <property type="protein sequence ID" value="MDI1486323.1"/>
    <property type="molecule type" value="Genomic_DNA"/>
</dbReference>
<protein>
    <submittedName>
        <fullName evidence="3">GDP/GTP exchange factor for ARF</fullName>
    </submittedName>
</protein>
<proteinExistence type="predicted"/>
<dbReference type="AlphaFoldDB" id="A0AA43QKD1"/>
<name>A0AA43QKD1_9LECA</name>
<organism evidence="3 4">
    <name type="scientific">Ramalina farinacea</name>
    <dbReference type="NCBI Taxonomy" id="258253"/>
    <lineage>
        <taxon>Eukaryota</taxon>
        <taxon>Fungi</taxon>
        <taxon>Dikarya</taxon>
        <taxon>Ascomycota</taxon>
        <taxon>Pezizomycotina</taxon>
        <taxon>Lecanoromycetes</taxon>
        <taxon>OSLEUM clade</taxon>
        <taxon>Lecanoromycetidae</taxon>
        <taxon>Lecanorales</taxon>
        <taxon>Lecanorineae</taxon>
        <taxon>Ramalinaceae</taxon>
        <taxon>Ramalina</taxon>
    </lineage>
</organism>
<gene>
    <name evidence="3" type="primary">GEA2_1</name>
    <name evidence="3" type="ORF">OHK93_005550</name>
</gene>
<dbReference type="Pfam" id="PF23325">
    <property type="entry name" value="TPR_28"/>
    <property type="match status" value="1"/>
</dbReference>
<keyword evidence="4" id="KW-1185">Reference proteome</keyword>
<dbReference type="PANTHER" id="PTHR10663:SF388">
    <property type="entry name" value="GOLGI-SPECIFIC BREFELDIN A-RESISTANCE GUANINE NUCLEOTIDE EXCHANGE FACTOR 1"/>
    <property type="match status" value="1"/>
</dbReference>
<reference evidence="3" key="1">
    <citation type="journal article" date="2023" name="Genome Biol. Evol.">
        <title>First Whole Genome Sequence and Flow Cytometry Genome Size Data for the Lichen-Forming Fungus Ramalina farinacea (Ascomycota).</title>
        <authorList>
            <person name="Llewellyn T."/>
            <person name="Mian S."/>
            <person name="Hill R."/>
            <person name="Leitch I.J."/>
            <person name="Gaya E."/>
        </authorList>
    </citation>
    <scope>NUCLEOTIDE SEQUENCE</scope>
    <source>
        <strain evidence="3">LIQ254RAFAR</strain>
    </source>
</reference>
<feature type="compositionally biased region" description="Polar residues" evidence="1">
    <location>
        <begin position="487"/>
        <end position="513"/>
    </location>
</feature>
<feature type="domain" description="GBF1-like tetratricopeptide repeats" evidence="2">
    <location>
        <begin position="296"/>
        <end position="475"/>
    </location>
</feature>
<feature type="compositionally biased region" description="Basic and acidic residues" evidence="1">
    <location>
        <begin position="241"/>
        <end position="252"/>
    </location>
</feature>
<feature type="compositionally biased region" description="Basic and acidic residues" evidence="1">
    <location>
        <begin position="524"/>
        <end position="538"/>
    </location>
</feature>
<evidence type="ECO:0000313" key="3">
    <source>
        <dbReference type="EMBL" id="MDI1486323.1"/>
    </source>
</evidence>
<dbReference type="PANTHER" id="PTHR10663">
    <property type="entry name" value="GUANYL-NUCLEOTIDE EXCHANGE FACTOR"/>
    <property type="match status" value="1"/>
</dbReference>
<feature type="region of interest" description="Disordered" evidence="1">
    <location>
        <begin position="477"/>
        <end position="538"/>
    </location>
</feature>
<evidence type="ECO:0000259" key="2">
    <source>
        <dbReference type="Pfam" id="PF23325"/>
    </source>
</evidence>
<evidence type="ECO:0000313" key="4">
    <source>
        <dbReference type="Proteomes" id="UP001161017"/>
    </source>
</evidence>